<comment type="similarity">
    <text evidence="7">Belongs to the nucleoporin Nup84/Nup107 family.</text>
</comment>
<keyword evidence="9" id="KW-1185">Reference proteome</keyword>
<keyword evidence="2" id="KW-0509">mRNA transport</keyword>
<evidence type="ECO:0000256" key="7">
    <source>
        <dbReference type="RuleBase" id="RU365072"/>
    </source>
</evidence>
<comment type="subunit">
    <text evidence="7">Part of the nuclear pore complex (NPC).</text>
</comment>
<dbReference type="Gene3D" id="1.20.190.50">
    <property type="match status" value="1"/>
</dbReference>
<evidence type="ECO:0000256" key="1">
    <source>
        <dbReference type="ARBA" id="ARBA00022448"/>
    </source>
</evidence>
<comment type="subcellular location">
    <subcellularLocation>
        <location evidence="7">Nucleus</location>
        <location evidence="7">Nuclear pore complex</location>
    </subcellularLocation>
    <subcellularLocation>
        <location evidence="7">Nucleus membrane</location>
    </subcellularLocation>
</comment>
<dbReference type="InterPro" id="IPR007252">
    <property type="entry name" value="Nup84/Nup107"/>
</dbReference>
<keyword evidence="1 7" id="KW-0813">Transport</keyword>
<dbReference type="PANTHER" id="PTHR13003">
    <property type="entry name" value="NUP107-RELATED"/>
    <property type="match status" value="1"/>
</dbReference>
<dbReference type="GO" id="GO:0031080">
    <property type="term" value="C:nuclear pore outer ring"/>
    <property type="evidence" value="ECO:0007669"/>
    <property type="project" value="TreeGrafter"/>
</dbReference>
<dbReference type="EMBL" id="NMUH01000036">
    <property type="protein sequence ID" value="MQL69396.1"/>
    <property type="molecule type" value="Genomic_DNA"/>
</dbReference>
<dbReference type="GO" id="GO:0031965">
    <property type="term" value="C:nuclear membrane"/>
    <property type="evidence" value="ECO:0007669"/>
    <property type="project" value="UniProtKB-SubCell"/>
</dbReference>
<dbReference type="AlphaFoldDB" id="A0A843TGM8"/>
<sequence length="458" mass="52004">EEEEAGWGGGRRRWRRPAAVEEEAAGAGGRGSTLACFPGCPKLAKYGALGDIVHESVSRACKEQHRQIEMNLMTGDIANLLDLLWSWISPVEDDQNILRPQGDPQMIRFSAHLVLVLRYLFPDEMKDTFKKKLMTVGDYILHMYAIYLFSKQHEELVGVYASQLARHLCIDLFVHMMEQKLNDSLHVKHKIFQSAILYLPFSPGEDSKACFEDIVERVLIRSRETKDSKYEGKLSDVAEQHRLQSLQKAYAVQWLCFTPPSTIGDFAIVNAKLLMRALMHSNILFREFALISLWRVPKMPIGAHKLLSFLVELLKQPVDSLLSLDEDSVSENLHEFEDWREYYSCDATYRNWLKIELENAEVPPSELSHEEKERAIAAAKETLASSLSLLRRVENPWMSLAQDSIYAPSDNLFIGLHATGMLCLPSGECLQPDATLCTTLTSALYASISEEDVLKRQV</sequence>
<keyword evidence="6 7" id="KW-0539">Nucleus</keyword>
<dbReference type="Pfam" id="PF04121">
    <property type="entry name" value="Nup84_Nup100"/>
    <property type="match status" value="1"/>
</dbReference>
<evidence type="ECO:0000256" key="6">
    <source>
        <dbReference type="ARBA" id="ARBA00023242"/>
    </source>
</evidence>
<evidence type="ECO:0000256" key="3">
    <source>
        <dbReference type="ARBA" id="ARBA00022927"/>
    </source>
</evidence>
<organism evidence="8 9">
    <name type="scientific">Colocasia esculenta</name>
    <name type="common">Wild taro</name>
    <name type="synonym">Arum esculentum</name>
    <dbReference type="NCBI Taxonomy" id="4460"/>
    <lineage>
        <taxon>Eukaryota</taxon>
        <taxon>Viridiplantae</taxon>
        <taxon>Streptophyta</taxon>
        <taxon>Embryophyta</taxon>
        <taxon>Tracheophyta</taxon>
        <taxon>Spermatophyta</taxon>
        <taxon>Magnoliopsida</taxon>
        <taxon>Liliopsida</taxon>
        <taxon>Araceae</taxon>
        <taxon>Aroideae</taxon>
        <taxon>Colocasieae</taxon>
        <taxon>Colocasia</taxon>
    </lineage>
</organism>
<reference evidence="8" key="1">
    <citation type="submission" date="2017-07" db="EMBL/GenBank/DDBJ databases">
        <title>Taro Niue Genome Assembly and Annotation.</title>
        <authorList>
            <person name="Atibalentja N."/>
            <person name="Keating K."/>
            <person name="Fields C.J."/>
        </authorList>
    </citation>
    <scope>NUCLEOTIDE SEQUENCE</scope>
    <source>
        <strain evidence="8">Niue_2</strain>
        <tissue evidence="8">Leaf</tissue>
    </source>
</reference>
<dbReference type="GO" id="GO:0006406">
    <property type="term" value="P:mRNA export from nucleus"/>
    <property type="evidence" value="ECO:0007669"/>
    <property type="project" value="TreeGrafter"/>
</dbReference>
<feature type="non-terminal residue" evidence="8">
    <location>
        <position position="1"/>
    </location>
</feature>
<dbReference type="Proteomes" id="UP000652761">
    <property type="component" value="Unassembled WGS sequence"/>
</dbReference>
<keyword evidence="5 7" id="KW-0906">Nuclear pore complex</keyword>
<name>A0A843TGM8_COLES</name>
<dbReference type="GO" id="GO:0017056">
    <property type="term" value="F:structural constituent of nuclear pore"/>
    <property type="evidence" value="ECO:0007669"/>
    <property type="project" value="UniProtKB-UniRule"/>
</dbReference>
<dbReference type="GO" id="GO:0006606">
    <property type="term" value="P:protein import into nucleus"/>
    <property type="evidence" value="ECO:0007669"/>
    <property type="project" value="TreeGrafter"/>
</dbReference>
<feature type="non-terminal residue" evidence="8">
    <location>
        <position position="458"/>
    </location>
</feature>
<evidence type="ECO:0000256" key="5">
    <source>
        <dbReference type="ARBA" id="ARBA00023132"/>
    </source>
</evidence>
<comment type="function">
    <text evidence="7">Functions as a component of the nuclear pore complex (NPC).</text>
</comment>
<evidence type="ECO:0000256" key="4">
    <source>
        <dbReference type="ARBA" id="ARBA00023010"/>
    </source>
</evidence>
<protein>
    <recommendedName>
        <fullName evidence="7">Nuclear pore complex protein</fullName>
    </recommendedName>
</protein>
<comment type="caution">
    <text evidence="8">The sequence shown here is derived from an EMBL/GenBank/DDBJ whole genome shotgun (WGS) entry which is preliminary data.</text>
</comment>
<keyword evidence="7" id="KW-0472">Membrane</keyword>
<evidence type="ECO:0000256" key="2">
    <source>
        <dbReference type="ARBA" id="ARBA00022816"/>
    </source>
</evidence>
<dbReference type="GO" id="GO:0000973">
    <property type="term" value="P:post-transcriptional tethering of RNA polymerase II gene DNA at nuclear periphery"/>
    <property type="evidence" value="ECO:0007669"/>
    <property type="project" value="TreeGrafter"/>
</dbReference>
<proteinExistence type="inferred from homology"/>
<evidence type="ECO:0000313" key="9">
    <source>
        <dbReference type="Proteomes" id="UP000652761"/>
    </source>
</evidence>
<dbReference type="OrthoDB" id="3098at2759"/>
<dbReference type="PANTHER" id="PTHR13003:SF2">
    <property type="entry name" value="NUCLEAR PORE COMPLEX PROTEIN NUP107"/>
    <property type="match status" value="1"/>
</dbReference>
<keyword evidence="3" id="KW-0653">Protein transport</keyword>
<dbReference type="FunFam" id="1.20.190.50:FF:000006">
    <property type="entry name" value="Nuclear pore complex protein"/>
    <property type="match status" value="1"/>
</dbReference>
<accession>A0A843TGM8</accession>
<evidence type="ECO:0000313" key="8">
    <source>
        <dbReference type="EMBL" id="MQL69396.1"/>
    </source>
</evidence>
<keyword evidence="4 7" id="KW-0811">Translocation</keyword>
<gene>
    <name evidence="8" type="ORF">Taro_001689</name>
</gene>